<dbReference type="EMBL" id="CFOH01000484">
    <property type="protein sequence ID" value="CFE58458.1"/>
    <property type="molecule type" value="Genomic_DNA"/>
</dbReference>
<gene>
    <name evidence="2" type="ORF">ERS007657_00058</name>
    <name evidence="3" type="ORF">ERS007679_03099</name>
    <name evidence="1" type="ORF">ERS007688_02704</name>
    <name evidence="4" type="ORF">ERS007720_02112</name>
    <name evidence="5" type="ORF">ERS007739_00357</name>
</gene>
<dbReference type="EMBL" id="CSAD01000509">
    <property type="protein sequence ID" value="COW09005.1"/>
    <property type="molecule type" value="Genomic_DNA"/>
</dbReference>
<name>A0A655IRJ0_MYCTX</name>
<evidence type="ECO:0000313" key="4">
    <source>
        <dbReference type="EMBL" id="COW24163.1"/>
    </source>
</evidence>
<accession>A0A655IRJ0</accession>
<dbReference type="EMBL" id="CGCX01000010">
    <property type="protein sequence ID" value="CFR64524.1"/>
    <property type="molecule type" value="Genomic_DNA"/>
</dbReference>
<protein>
    <submittedName>
        <fullName evidence="3">Uncharacterized protein</fullName>
    </submittedName>
</protein>
<dbReference type="EMBL" id="CSBK01000098">
    <property type="protein sequence ID" value="COW93403.1"/>
    <property type="molecule type" value="Genomic_DNA"/>
</dbReference>
<dbReference type="Proteomes" id="UP000044938">
    <property type="component" value="Unassembled WGS sequence"/>
</dbReference>
<evidence type="ECO:0000313" key="9">
    <source>
        <dbReference type="Proteomes" id="UP000046680"/>
    </source>
</evidence>
<evidence type="ECO:0000313" key="2">
    <source>
        <dbReference type="EMBL" id="CFR64524.1"/>
    </source>
</evidence>
<evidence type="ECO:0000313" key="10">
    <source>
        <dbReference type="Proteomes" id="UP000046947"/>
    </source>
</evidence>
<evidence type="ECO:0000313" key="3">
    <source>
        <dbReference type="EMBL" id="COW09005.1"/>
    </source>
</evidence>
<dbReference type="Proteomes" id="UP000046947">
    <property type="component" value="Unassembled WGS sequence"/>
</dbReference>
<dbReference type="AlphaFoldDB" id="A0A655IRJ0"/>
<dbReference type="Proteomes" id="UP000046680">
    <property type="component" value="Unassembled WGS sequence"/>
</dbReference>
<organism evidence="3 8">
    <name type="scientific">Mycobacterium tuberculosis</name>
    <dbReference type="NCBI Taxonomy" id="1773"/>
    <lineage>
        <taxon>Bacteria</taxon>
        <taxon>Bacillati</taxon>
        <taxon>Actinomycetota</taxon>
        <taxon>Actinomycetes</taxon>
        <taxon>Mycobacteriales</taxon>
        <taxon>Mycobacteriaceae</taxon>
        <taxon>Mycobacterium</taxon>
        <taxon>Mycobacterium tuberculosis complex</taxon>
    </lineage>
</organism>
<evidence type="ECO:0000313" key="5">
    <source>
        <dbReference type="EMBL" id="COW93403.1"/>
    </source>
</evidence>
<dbReference type="EMBL" id="CSAJ01000250">
    <property type="protein sequence ID" value="COW24163.1"/>
    <property type="molecule type" value="Genomic_DNA"/>
</dbReference>
<reference evidence="6 7" key="1">
    <citation type="submission" date="2015-03" db="EMBL/GenBank/DDBJ databases">
        <authorList>
            <consortium name="Pathogen Informatics"/>
        </authorList>
    </citation>
    <scope>NUCLEOTIDE SEQUENCE [LARGE SCALE GENOMIC DNA]</scope>
    <source>
        <strain evidence="2 9">C09601061</strain>
        <strain evidence="3 8">G09801536</strain>
        <strain evidence="1 10">H09601792</strain>
        <strain evidence="4 7">M09401471</strain>
        <strain evidence="6">N09902308</strain>
    </source>
</reference>
<evidence type="ECO:0000313" key="1">
    <source>
        <dbReference type="EMBL" id="CFE58458.1"/>
    </source>
</evidence>
<proteinExistence type="predicted"/>
<sequence length="63" mass="6624">MALLIDDAKLPPPKPVRAAHTRYGHSGSPGWVNNTVVPMAGISNTIAEKVAQLRPPKIALANA</sequence>
<evidence type="ECO:0000313" key="6">
    <source>
        <dbReference type="Proteomes" id="UP000039021"/>
    </source>
</evidence>
<evidence type="ECO:0000313" key="7">
    <source>
        <dbReference type="Proteomes" id="UP000044938"/>
    </source>
</evidence>
<evidence type="ECO:0000313" key="8">
    <source>
        <dbReference type="Proteomes" id="UP000045842"/>
    </source>
</evidence>
<dbReference type="Proteomes" id="UP000045842">
    <property type="component" value="Unassembled WGS sequence"/>
</dbReference>
<dbReference type="Proteomes" id="UP000039021">
    <property type="component" value="Unassembled WGS sequence"/>
</dbReference>
<reference evidence="5" key="2">
    <citation type="submission" date="2015-03" db="EMBL/GenBank/DDBJ databases">
        <authorList>
            <consortium name="Pathogen Informatics"/>
            <person name="Murphy D."/>
        </authorList>
    </citation>
    <scope>NUCLEOTIDE SEQUENCE</scope>
    <source>
        <strain evidence="5">N09902308</strain>
    </source>
</reference>